<accession>A0A3E4N7Y1</accession>
<organism evidence="5 6">
    <name type="scientific">Phocaeicola plebeius</name>
    <dbReference type="NCBI Taxonomy" id="310297"/>
    <lineage>
        <taxon>Bacteria</taxon>
        <taxon>Pseudomonadati</taxon>
        <taxon>Bacteroidota</taxon>
        <taxon>Bacteroidia</taxon>
        <taxon>Bacteroidales</taxon>
        <taxon>Bacteroidaceae</taxon>
        <taxon>Phocaeicola</taxon>
    </lineage>
</organism>
<dbReference type="EMBL" id="QSQT01000001">
    <property type="protein sequence ID" value="RGK58414.1"/>
    <property type="molecule type" value="Genomic_DNA"/>
</dbReference>
<name>A0A3E4N7Y1_9BACT</name>
<dbReference type="GO" id="GO:0009003">
    <property type="term" value="F:signal peptidase activity"/>
    <property type="evidence" value="ECO:0007669"/>
    <property type="project" value="UniProtKB-EC"/>
</dbReference>
<comment type="caution">
    <text evidence="5">The sequence shown here is derived from an EMBL/GenBank/DDBJ whole genome shotgun (WGS) entry which is preliminary data.</text>
</comment>
<dbReference type="InterPro" id="IPR000223">
    <property type="entry name" value="Pept_S26A_signal_pept_1"/>
</dbReference>
<dbReference type="GO" id="GO:0016020">
    <property type="term" value="C:membrane"/>
    <property type="evidence" value="ECO:0007669"/>
    <property type="project" value="UniProtKB-SubCell"/>
</dbReference>
<evidence type="ECO:0000256" key="2">
    <source>
        <dbReference type="ARBA" id="ARBA00019232"/>
    </source>
</evidence>
<keyword evidence="3 5" id="KW-0378">Hydrolase</keyword>
<keyword evidence="3" id="KW-0645">Protease</keyword>
<evidence type="ECO:0000313" key="5">
    <source>
        <dbReference type="EMBL" id="RGK58414.1"/>
    </source>
</evidence>
<evidence type="ECO:0000256" key="1">
    <source>
        <dbReference type="ARBA" id="ARBA00009370"/>
    </source>
</evidence>
<dbReference type="PRINTS" id="PR00727">
    <property type="entry name" value="LEADERPTASE"/>
</dbReference>
<proteinExistence type="inferred from homology"/>
<evidence type="ECO:0000259" key="4">
    <source>
        <dbReference type="Pfam" id="PF10502"/>
    </source>
</evidence>
<dbReference type="InterPro" id="IPR036286">
    <property type="entry name" value="LexA/Signal_pep-like_sf"/>
</dbReference>
<protein>
    <recommendedName>
        <fullName evidence="2 3">Signal peptidase I</fullName>
        <ecNumber evidence="3">3.4.21.89</ecNumber>
    </recommendedName>
</protein>
<evidence type="ECO:0000256" key="3">
    <source>
        <dbReference type="RuleBase" id="RU362042"/>
    </source>
</evidence>
<dbReference type="GO" id="GO:0004252">
    <property type="term" value="F:serine-type endopeptidase activity"/>
    <property type="evidence" value="ECO:0007669"/>
    <property type="project" value="InterPro"/>
</dbReference>
<dbReference type="PANTHER" id="PTHR43390:SF1">
    <property type="entry name" value="CHLOROPLAST PROCESSING PEPTIDASE"/>
    <property type="match status" value="1"/>
</dbReference>
<keyword evidence="6" id="KW-1185">Reference proteome</keyword>
<evidence type="ECO:0000313" key="6">
    <source>
        <dbReference type="Proteomes" id="UP000260862"/>
    </source>
</evidence>
<dbReference type="SUPFAM" id="SSF51306">
    <property type="entry name" value="LexA/Signal peptidase"/>
    <property type="match status" value="1"/>
</dbReference>
<dbReference type="GO" id="GO:0006465">
    <property type="term" value="P:signal peptide processing"/>
    <property type="evidence" value="ECO:0007669"/>
    <property type="project" value="InterPro"/>
</dbReference>
<reference evidence="5 6" key="1">
    <citation type="submission" date="2018-08" db="EMBL/GenBank/DDBJ databases">
        <title>A genome reference for cultivated species of the human gut microbiota.</title>
        <authorList>
            <person name="Zou Y."/>
            <person name="Xue W."/>
            <person name="Luo G."/>
        </authorList>
    </citation>
    <scope>NUCLEOTIDE SEQUENCE [LARGE SCALE GENOMIC DNA]</scope>
    <source>
        <strain evidence="5 6">TF10-3AC</strain>
    </source>
</reference>
<dbReference type="InterPro" id="IPR019533">
    <property type="entry name" value="Peptidase_S26"/>
</dbReference>
<dbReference type="CDD" id="cd06530">
    <property type="entry name" value="S26_SPase_I"/>
    <property type="match status" value="1"/>
</dbReference>
<dbReference type="AlphaFoldDB" id="A0A3E4N7Y1"/>
<dbReference type="Gene3D" id="2.10.109.10">
    <property type="entry name" value="Umud Fragment, subunit A"/>
    <property type="match status" value="1"/>
</dbReference>
<dbReference type="NCBIfam" id="TIGR02227">
    <property type="entry name" value="sigpep_I_bact"/>
    <property type="match status" value="1"/>
</dbReference>
<dbReference type="PANTHER" id="PTHR43390">
    <property type="entry name" value="SIGNAL PEPTIDASE I"/>
    <property type="match status" value="1"/>
</dbReference>
<gene>
    <name evidence="5" type="primary">lepB</name>
    <name evidence="5" type="ORF">DXD04_00480</name>
</gene>
<comment type="subcellular location">
    <subcellularLocation>
        <location evidence="3">Membrane</location>
        <topology evidence="3">Single-pass type II membrane protein</topology>
    </subcellularLocation>
</comment>
<dbReference type="RefSeq" id="WP_117670024.1">
    <property type="nucleotide sequence ID" value="NZ_CABOGR010000001.1"/>
</dbReference>
<dbReference type="Proteomes" id="UP000260862">
    <property type="component" value="Unassembled WGS sequence"/>
</dbReference>
<dbReference type="Pfam" id="PF10502">
    <property type="entry name" value="Peptidase_S26"/>
    <property type="match status" value="1"/>
</dbReference>
<sequence>MNKGKSGWWWLRAAGLTVLTVWLVRTLLVTTCVIPSSGMENSLYQGERILVNKWSYGLRLPFCSLFGYHRLASSRAEKGDILLFNNPHPQQVEKGIEWRELFISRCIGTPGDTLMLDADLNCVGGEVLSPDAKSLYAYPVSSEDLMLTVLSVLGIKGNTLAGYTSDGGYIRSFSQYEYYLISQKLEGRIPLVPLDEKNRTEVHPYVIPAKGVPVKVYPWNVTLLCNTIVAHEHQPAEVRHDTLYVKGKPVEAYTFGKDYYWVASNDPVNICDSRLFGFVPEDHLIGKAWRIWYSSRKGRFWQRVQ</sequence>
<dbReference type="EC" id="3.4.21.89" evidence="3"/>
<comment type="similarity">
    <text evidence="1 3">Belongs to the peptidase S26 family.</text>
</comment>
<feature type="domain" description="Peptidase S26" evidence="4">
    <location>
        <begin position="10"/>
        <end position="129"/>
    </location>
</feature>
<comment type="catalytic activity">
    <reaction evidence="3">
        <text>Cleavage of hydrophobic, N-terminal signal or leader sequences from secreted and periplasmic proteins.</text>
        <dbReference type="EC" id="3.4.21.89"/>
    </reaction>
</comment>